<dbReference type="Gene3D" id="3.30.160.60">
    <property type="entry name" value="Classic Zinc Finger"/>
    <property type="match status" value="4"/>
</dbReference>
<dbReference type="PANTHER" id="PTHR16515">
    <property type="entry name" value="PR DOMAIN ZINC FINGER PROTEIN"/>
    <property type="match status" value="1"/>
</dbReference>
<keyword evidence="3" id="KW-0677">Repeat</keyword>
<dbReference type="SMART" id="SM00355">
    <property type="entry name" value="ZnF_C2H2"/>
    <property type="match status" value="7"/>
</dbReference>
<dbReference type="SMART" id="SM00868">
    <property type="entry name" value="zf-AD"/>
    <property type="match status" value="1"/>
</dbReference>
<sequence length="675" mass="77559">MEDLEAGLSNLCRLCGEVDVECSNLFDETEQEENLLSKIQLSIRIAISQDDGLPSGICNACRDKLVDYTSFYQQCHDTQERLQEFLCIESAMQKTIHADPPEIKFEAVTEHEDEADDFYYEDAEGGADENVDDENVEYMETEENNEIPEEEEYILADTEKDRRNEEERLLSSPVSIIVEDLENDTITDNFDETVQVDHSEILPGSPRKKLVYLIKNAGNMPVQTVLSAVLGNQESNSSRGKSLLAPLRKTPTGKTQNSKHPPDNKLSQKVVIKGSDGKENMILLDVPVPLNMVATEIQENSEDVDDPTWAPPSSENTSKRKSSWSKLKRARTAVRNSMKILRLPKPRNKRESRAERPLRTPVRKQAPISKDDPNYAIMMEKFAKPVSISTLKRHGLYQPKPNGYKINAPYKKDVAPYIEKVSDTEFKCKICLSAKFRWNYKAEIHILEHLDWRPFECDVCGRSFTQNQYLTKHKRLHFPDDTNFMCEVCGKGFQRRYYLTYHMDEHFDRTYSCEDCGRKFTRRQKHDEHVRYHHKCHYSICDICGQTLRTTALSRHRKQHGEKSQGRKKRESAASSGTSQSTWLACGVCGRAFRSLRERDDHEAEHNNPLLPFQCEQCVVYFKSKRTLNNHIMHTHSQIGEEECEVATQEEECDDASQVLDELSSTIVVSIPGEI</sequence>
<dbReference type="PANTHER" id="PTHR16515:SF49">
    <property type="entry name" value="GASTRULA ZINC FINGER PROTEIN XLCGF49.1-LIKE-RELATED"/>
    <property type="match status" value="1"/>
</dbReference>
<dbReference type="RefSeq" id="XP_026283987.1">
    <property type="nucleotide sequence ID" value="XM_026428202.2"/>
</dbReference>
<feature type="domain" description="C2H2-type" evidence="11">
    <location>
        <begin position="511"/>
        <end position="533"/>
    </location>
</feature>
<evidence type="ECO:0000256" key="7">
    <source>
        <dbReference type="ARBA" id="ARBA00023242"/>
    </source>
</evidence>
<gene>
    <name evidence="14" type="primary">LOC113210290</name>
</gene>
<feature type="region of interest" description="Disordered" evidence="10">
    <location>
        <begin position="233"/>
        <end position="268"/>
    </location>
</feature>
<dbReference type="Proteomes" id="UP000504606">
    <property type="component" value="Unplaced"/>
</dbReference>
<name>A0A6J1SSY4_FRAOC</name>
<dbReference type="GeneID" id="113210290"/>
<feature type="compositionally biased region" description="Basic residues" evidence="10">
    <location>
        <begin position="555"/>
        <end position="570"/>
    </location>
</feature>
<keyword evidence="2 9" id="KW-0479">Metal-binding</keyword>
<feature type="binding site" evidence="9">
    <location>
        <position position="15"/>
    </location>
    <ligand>
        <name>Zn(2+)</name>
        <dbReference type="ChEBI" id="CHEBI:29105"/>
    </ligand>
</feature>
<feature type="region of interest" description="Disordered" evidence="10">
    <location>
        <begin position="299"/>
        <end position="369"/>
    </location>
</feature>
<evidence type="ECO:0000256" key="3">
    <source>
        <dbReference type="ARBA" id="ARBA00022737"/>
    </source>
</evidence>
<feature type="compositionally biased region" description="Basic residues" evidence="10">
    <location>
        <begin position="319"/>
        <end position="332"/>
    </location>
</feature>
<dbReference type="Gene3D" id="3.40.1800.20">
    <property type="match status" value="1"/>
</dbReference>
<dbReference type="PROSITE" id="PS50157">
    <property type="entry name" value="ZINC_FINGER_C2H2_2"/>
    <property type="match status" value="4"/>
</dbReference>
<evidence type="ECO:0000256" key="8">
    <source>
        <dbReference type="PROSITE-ProRule" id="PRU00042"/>
    </source>
</evidence>
<feature type="binding site" evidence="9">
    <location>
        <position position="12"/>
    </location>
    <ligand>
        <name>Zn(2+)</name>
        <dbReference type="ChEBI" id="CHEBI:29105"/>
    </ligand>
</feature>
<evidence type="ECO:0000256" key="4">
    <source>
        <dbReference type="ARBA" id="ARBA00022771"/>
    </source>
</evidence>
<evidence type="ECO:0000259" key="11">
    <source>
        <dbReference type="PROSITE" id="PS50157"/>
    </source>
</evidence>
<dbReference type="Pfam" id="PF00096">
    <property type="entry name" value="zf-C2H2"/>
    <property type="match status" value="2"/>
</dbReference>
<dbReference type="InterPro" id="IPR013087">
    <property type="entry name" value="Znf_C2H2_type"/>
</dbReference>
<reference evidence="14" key="1">
    <citation type="submission" date="2025-08" db="UniProtKB">
        <authorList>
            <consortium name="RefSeq"/>
        </authorList>
    </citation>
    <scope>IDENTIFICATION</scope>
    <source>
        <tissue evidence="14">Whole organism</tissue>
    </source>
</reference>
<proteinExistence type="predicted"/>
<evidence type="ECO:0000256" key="2">
    <source>
        <dbReference type="ARBA" id="ARBA00022723"/>
    </source>
</evidence>
<keyword evidence="7" id="KW-0539">Nucleus</keyword>
<dbReference type="SUPFAM" id="SSF57667">
    <property type="entry name" value="beta-beta-alpha zinc fingers"/>
    <property type="match status" value="3"/>
</dbReference>
<dbReference type="InterPro" id="IPR012934">
    <property type="entry name" value="Znf_AD"/>
</dbReference>
<evidence type="ECO:0000256" key="9">
    <source>
        <dbReference type="PROSITE-ProRule" id="PRU01263"/>
    </source>
</evidence>
<evidence type="ECO:0000256" key="10">
    <source>
        <dbReference type="SAM" id="MobiDB-lite"/>
    </source>
</evidence>
<dbReference type="SUPFAM" id="SSF57716">
    <property type="entry name" value="Glucocorticoid receptor-like (DNA-binding domain)"/>
    <property type="match status" value="1"/>
</dbReference>
<dbReference type="InterPro" id="IPR050331">
    <property type="entry name" value="Zinc_finger"/>
</dbReference>
<evidence type="ECO:0000256" key="1">
    <source>
        <dbReference type="ARBA" id="ARBA00004123"/>
    </source>
</evidence>
<organism evidence="13 14">
    <name type="scientific">Frankliniella occidentalis</name>
    <name type="common">Western flower thrips</name>
    <name type="synonym">Euthrips occidentalis</name>
    <dbReference type="NCBI Taxonomy" id="133901"/>
    <lineage>
        <taxon>Eukaryota</taxon>
        <taxon>Metazoa</taxon>
        <taxon>Ecdysozoa</taxon>
        <taxon>Arthropoda</taxon>
        <taxon>Hexapoda</taxon>
        <taxon>Insecta</taxon>
        <taxon>Pterygota</taxon>
        <taxon>Neoptera</taxon>
        <taxon>Paraneoptera</taxon>
        <taxon>Thysanoptera</taxon>
        <taxon>Terebrantia</taxon>
        <taxon>Thripoidea</taxon>
        <taxon>Thripidae</taxon>
        <taxon>Frankliniella</taxon>
    </lineage>
</organism>
<feature type="compositionally biased region" description="Basic and acidic residues" evidence="10">
    <location>
        <begin position="349"/>
        <end position="358"/>
    </location>
</feature>
<evidence type="ECO:0000256" key="5">
    <source>
        <dbReference type="ARBA" id="ARBA00022833"/>
    </source>
</evidence>
<dbReference type="GO" id="GO:0008270">
    <property type="term" value="F:zinc ion binding"/>
    <property type="evidence" value="ECO:0007669"/>
    <property type="project" value="UniProtKB-UniRule"/>
</dbReference>
<dbReference type="GO" id="GO:0010468">
    <property type="term" value="P:regulation of gene expression"/>
    <property type="evidence" value="ECO:0007669"/>
    <property type="project" value="TreeGrafter"/>
</dbReference>
<feature type="domain" description="C2H2-type" evidence="11">
    <location>
        <begin position="484"/>
        <end position="511"/>
    </location>
</feature>
<dbReference type="PROSITE" id="PS00028">
    <property type="entry name" value="ZINC_FINGER_C2H2_1"/>
    <property type="match status" value="3"/>
</dbReference>
<keyword evidence="4 8" id="KW-0863">Zinc-finger</keyword>
<evidence type="ECO:0000313" key="13">
    <source>
        <dbReference type="Proteomes" id="UP000504606"/>
    </source>
</evidence>
<feature type="domain" description="C2H2-type" evidence="11">
    <location>
        <begin position="455"/>
        <end position="482"/>
    </location>
</feature>
<dbReference type="GO" id="GO:0005634">
    <property type="term" value="C:nucleus"/>
    <property type="evidence" value="ECO:0007669"/>
    <property type="project" value="UniProtKB-SubCell"/>
</dbReference>
<accession>A0A6J1SSY4</accession>
<dbReference type="FunFam" id="3.30.160.60:FF:000110">
    <property type="entry name" value="Zinc finger protein-like"/>
    <property type="match status" value="1"/>
</dbReference>
<feature type="region of interest" description="Disordered" evidence="10">
    <location>
        <begin position="555"/>
        <end position="578"/>
    </location>
</feature>
<evidence type="ECO:0000256" key="6">
    <source>
        <dbReference type="ARBA" id="ARBA00023125"/>
    </source>
</evidence>
<dbReference type="GO" id="GO:0003677">
    <property type="term" value="F:DNA binding"/>
    <property type="evidence" value="ECO:0007669"/>
    <property type="project" value="UniProtKB-KW"/>
</dbReference>
<dbReference type="InterPro" id="IPR036236">
    <property type="entry name" value="Znf_C2H2_sf"/>
</dbReference>
<feature type="binding site" evidence="9">
    <location>
        <position position="58"/>
    </location>
    <ligand>
        <name>Zn(2+)</name>
        <dbReference type="ChEBI" id="CHEBI:29105"/>
    </ligand>
</feature>
<keyword evidence="6" id="KW-0238">DNA-binding</keyword>
<comment type="subcellular location">
    <subcellularLocation>
        <location evidence="1">Nucleus</location>
    </subcellularLocation>
</comment>
<dbReference type="Pfam" id="PF07776">
    <property type="entry name" value="zf-AD"/>
    <property type="match status" value="1"/>
</dbReference>
<keyword evidence="13" id="KW-1185">Reference proteome</keyword>
<protein>
    <submittedName>
        <fullName evidence="14">Zinc finger protein 62 homolog isoform X3</fullName>
    </submittedName>
</protein>
<feature type="domain" description="ZAD" evidence="12">
    <location>
        <begin position="10"/>
        <end position="85"/>
    </location>
</feature>
<evidence type="ECO:0000313" key="14">
    <source>
        <dbReference type="RefSeq" id="XP_026283987.1"/>
    </source>
</evidence>
<keyword evidence="5 9" id="KW-0862">Zinc</keyword>
<feature type="domain" description="C2H2-type" evidence="11">
    <location>
        <begin position="613"/>
        <end position="637"/>
    </location>
</feature>
<feature type="binding site" evidence="9">
    <location>
        <position position="61"/>
    </location>
    <ligand>
        <name>Zn(2+)</name>
        <dbReference type="ChEBI" id="CHEBI:29105"/>
    </ligand>
</feature>
<dbReference type="PROSITE" id="PS51915">
    <property type="entry name" value="ZAD"/>
    <property type="match status" value="1"/>
</dbReference>
<dbReference type="AlphaFoldDB" id="A0A6J1SSY4"/>
<evidence type="ECO:0000259" key="12">
    <source>
        <dbReference type="PROSITE" id="PS51915"/>
    </source>
</evidence>